<feature type="compositionally biased region" description="Basic and acidic residues" evidence="13">
    <location>
        <begin position="1459"/>
        <end position="1471"/>
    </location>
</feature>
<reference evidence="15" key="1">
    <citation type="submission" date="2022-07" db="EMBL/GenBank/DDBJ databases">
        <title>Evaluation of T. orientalis genome assembly methods using nanopore sequencing and analysis of variation between genomes.</title>
        <authorList>
            <person name="Yam J."/>
            <person name="Micallef M.L."/>
            <person name="Liu M."/>
            <person name="Djordjevic S.P."/>
            <person name="Bogema D.R."/>
            <person name="Jenkins C."/>
        </authorList>
    </citation>
    <scope>NUCLEOTIDE SEQUENCE</scope>
    <source>
        <strain evidence="15">Fish Creek</strain>
    </source>
</reference>
<dbReference type="Pfam" id="PF05000">
    <property type="entry name" value="RNA_pol_Rpb1_4"/>
    <property type="match status" value="1"/>
</dbReference>
<dbReference type="InterPro" id="IPR006592">
    <property type="entry name" value="RNA_pol_N"/>
</dbReference>
<evidence type="ECO:0000256" key="12">
    <source>
        <dbReference type="SAM" id="Coils"/>
    </source>
</evidence>
<dbReference type="Gene3D" id="6.10.250.2940">
    <property type="match status" value="1"/>
</dbReference>
<dbReference type="Proteomes" id="UP000244803">
    <property type="component" value="Chromosome 1"/>
</dbReference>
<keyword evidence="3 11" id="KW-0240">DNA-directed RNA polymerase</keyword>
<feature type="region of interest" description="Disordered" evidence="13">
    <location>
        <begin position="1735"/>
        <end position="1862"/>
    </location>
</feature>
<dbReference type="InterPro" id="IPR007080">
    <property type="entry name" value="RNA_pol_Rpb1_1"/>
</dbReference>
<accession>A0A976QUR5</accession>
<dbReference type="Pfam" id="PF04998">
    <property type="entry name" value="RNA_pol_Rpb1_5"/>
    <property type="match status" value="1"/>
</dbReference>
<keyword evidence="6" id="KW-0479">Metal-binding</keyword>
<dbReference type="InterPro" id="IPR044893">
    <property type="entry name" value="RNA_pol_Rpb1_clamp_domain"/>
</dbReference>
<proteinExistence type="inferred from homology"/>
<dbReference type="Gene3D" id="6.20.50.80">
    <property type="match status" value="1"/>
</dbReference>
<comment type="function">
    <text evidence="11">DNA-dependent RNA polymerase catalyzes the transcription of DNA into RNA using the four ribonucleoside triphosphates as substrates.</text>
</comment>
<dbReference type="SUPFAM" id="SSF64484">
    <property type="entry name" value="beta and beta-prime subunits of DNA dependent RNA-polymerase"/>
    <property type="match status" value="1"/>
</dbReference>
<dbReference type="GO" id="GO:0003677">
    <property type="term" value="F:DNA binding"/>
    <property type="evidence" value="ECO:0007669"/>
    <property type="project" value="InterPro"/>
</dbReference>
<evidence type="ECO:0000256" key="8">
    <source>
        <dbReference type="ARBA" id="ARBA00022842"/>
    </source>
</evidence>
<evidence type="ECO:0000256" key="3">
    <source>
        <dbReference type="ARBA" id="ARBA00022478"/>
    </source>
</evidence>
<dbReference type="InterPro" id="IPR000722">
    <property type="entry name" value="RNA_pol_asu"/>
</dbReference>
<feature type="compositionally biased region" description="Basic and acidic residues" evidence="13">
    <location>
        <begin position="446"/>
        <end position="459"/>
    </location>
</feature>
<feature type="domain" description="RNA polymerase N-terminal" evidence="14">
    <location>
        <begin position="389"/>
        <end position="768"/>
    </location>
</feature>
<feature type="region of interest" description="Disordered" evidence="13">
    <location>
        <begin position="1447"/>
        <end position="1514"/>
    </location>
</feature>
<keyword evidence="10" id="KW-0539">Nucleus</keyword>
<sequence>MLNYDSTLSTEIEGLSFSFLSSSDIRSLSFSEVKNVGRIGHESAGKSCIYDPCLGSTEIYRLCGSCNEMSNCDGHLGHIDFAIPLYHPMMMKSLCKLLKTVCFYCGRIKFRDWKLSKYIALFEMCQTGMLSDTKYLDQMLQEFDSRSDKHGELFKECREQMISSILNKMEENSQAEERNEGGRLKRKKESDHEYNVWNEIRNRFFEEGAKLSKCSHCASNAKFSIKPNESCCIELSWPQTYLKPNLIKSYREFLETDCDLYTDIDMNKNEANCESGGSEVEEDADSIEEHGRPAGEGSYSSESQARLSNGTGEKDEQLDKYDMKMFQVVSMVNSDISSSPMNMLNSTGKSVNKVELQSFHLIPYISHLFINYFKLLSHLFPQSRVHKYKIFFMECMGVSANRFRPPLITANKQIVLHTRSSSLLDIVTSNEFIKLLLQFKYGNNKEEPNGAGERPEVKSELGATDAVDGSGDTSRGLNGSKRGRKENNLVEYLVKMNYKIDEKQLEQFESYLKDYNDLNEAIRDQIVVLQKKLLLYMDNGNPRPGLKQTLEHKTGTIRQNMIGKRVNYSARTVIAPDCFIDTNQMGMPLKFAMELTVPEYVTRFNVNFLRRMVINGPKVYPGAKLLRDTNGKVYNLSALSHSERVAKSKLLLVGLSEGNAPKVVYRHILDGDVVLMNRQPTLHKPGIMAHFVKVLTRQKIFRLNYVNCSTYNADFDGDEMNLHLPQDYLSQSEAQLIANADCQFVVPKNGQPIRGLIQDHCQGGALLTSRDTFFTKAEFCNLVYLAVNSFVSATSSIYLGRQDLHHIEEDVKLDVQLHQLAKRLKMLSDPFARRITNRDIQVYLDLPAILYPKQLYTGKQVVTCVFKTLIDNIALGLGDLEFQKKYGGINLISKSKTPGDAWGGCYDGDKEESTILIRNSELLQGVLDKSQFGASSYGLTHLIFELLGPRVCGMLLNSFSYLFTSYLQMRGATCSPRDFLLTETAEKERMKILRRIKYTGLHLQELFVALSRNTKNQNLTNGSSKLNDCNSEVGDMKLTGESTERNDHTVRCQGTSEHSMELDIEGDLGHTEVNGSEKSVLVELREDLRVFYEQVKSQVNSVTLGDFDSCTSFAEFGKLLFKVLTECSGHSTDGTIKELFNSYLRRLLGMCCRLPKIKNMILKFFANLPEDSNLNMVQLCFPTWLSECSERVSNTNGTTSPSCWLYSGNGKGGQGPLSNGSSDRVDSTKYKLGDSYTTCNRFYNMVCNSPRGNDILSTFDRFFQSNIVGVSSDINELVDNTVVKFPRNGFATMVATGAKGSKVNFAMISCALSQQTLEGKRVPVMPSVRTLPCFAFGDFGSRAGGFITDRFLTGLRPQEYFFHCMSGREGLVDTCVKTAKTGYLQRCVLKAMEDVIVCYDSTVRDSNGNIIQFKYGEDGIDVSKSSYLSQLHDLQVNQLYYSATRKSDISSSPKTSKNRRGDGYEGIDKKVRGSKNAGEQHNLKKRKLDHSKGEHVQGDEYDEDPGNAKVNSDQDPDFERYFNRCKCEPGDAVGCIAGQSIGEPATQMTLNTFHLAGHGATNVTLGIPRLLEILHNTSRCSTPFFSAPIRGNSEKEIAANAENATNALRKIYLSDVVHSLGIESNVYVNANSEKEWEYEATIQFDDLELFKSKIGDFETQDILKLCSNCLLKSFMKRVMGQMIVTMDVNVPFELQDKTDQLEEFWNMFVMQKQIVKRDKISNRIRKIVLSSGSSTRVPQKKLEDHDKIINLNTEESEREMGLVEQEEKEDEYDQEEEYEGDYDDEDADVEEDDEEEDKEFGDNRDDKGRRRKSSKRVAGDGVNTDEGSCTNTDDDEEGYYSDTELSSSVSYSSSATQEIDQPGLETQETEMNAYHEEVSDVDVDIDAFEHEQDLDDPMLEQKTPQLKFRKQKISSIDRKVFQFVKSLDFSEETSTLKLKFGWPFSKCPYYLDLYPILKEEISRQTLRDSPNIRQSRIVCHTVNDKDEFTLHCDGTNLTRLFMLREDIVDFNLVKLNDVATVLKYYGIEAARSCIVSELNKVFSVYGITVDYRHLTLLADFMTQQGDVRTFTRYGMAKHTSPLLQMSFESTMKFLMSASERGAYDNLRTPSGALMAGRPVHVGSSLCRLMQVVDFNGKQPDHSMFNSNYEL</sequence>
<dbReference type="FunFam" id="2.40.40.20:FF:000019">
    <property type="entry name" value="DNA-directed RNA polymerase II subunit RPB1"/>
    <property type="match status" value="1"/>
</dbReference>
<dbReference type="Gene3D" id="4.10.860.120">
    <property type="entry name" value="RNA polymerase II, clamp domain"/>
    <property type="match status" value="1"/>
</dbReference>
<keyword evidence="12" id="KW-0175">Coiled coil</keyword>
<evidence type="ECO:0000256" key="13">
    <source>
        <dbReference type="SAM" id="MobiDB-lite"/>
    </source>
</evidence>
<evidence type="ECO:0000256" key="2">
    <source>
        <dbReference type="ARBA" id="ARBA00006460"/>
    </source>
</evidence>
<evidence type="ECO:0000256" key="9">
    <source>
        <dbReference type="ARBA" id="ARBA00023163"/>
    </source>
</evidence>
<dbReference type="CDD" id="cd01435">
    <property type="entry name" value="RNAP_I_RPA1_N"/>
    <property type="match status" value="1"/>
</dbReference>
<dbReference type="SMART" id="SM00663">
    <property type="entry name" value="RPOLA_N"/>
    <property type="match status" value="1"/>
</dbReference>
<evidence type="ECO:0000256" key="7">
    <source>
        <dbReference type="ARBA" id="ARBA00022833"/>
    </source>
</evidence>
<dbReference type="GO" id="GO:0046872">
    <property type="term" value="F:metal ion binding"/>
    <property type="evidence" value="ECO:0007669"/>
    <property type="project" value="UniProtKB-KW"/>
</dbReference>
<keyword evidence="8" id="KW-0460">Magnesium</keyword>
<comment type="similarity">
    <text evidence="2 11">Belongs to the RNA polymerase beta' chain family.</text>
</comment>
<evidence type="ECO:0000313" key="16">
    <source>
        <dbReference type="Proteomes" id="UP000244803"/>
    </source>
</evidence>
<comment type="subcellular location">
    <subcellularLocation>
        <location evidence="1">Nucleus</location>
    </subcellularLocation>
</comment>
<keyword evidence="5 11" id="KW-0548">Nucleotidyltransferase</keyword>
<dbReference type="Pfam" id="PF04983">
    <property type="entry name" value="RNA_pol_Rpb1_3"/>
    <property type="match status" value="1"/>
</dbReference>
<dbReference type="Gene3D" id="3.30.1490.180">
    <property type="entry name" value="RNA polymerase ii"/>
    <property type="match status" value="1"/>
</dbReference>
<dbReference type="PANTHER" id="PTHR19376">
    <property type="entry name" value="DNA-DIRECTED RNA POLYMERASE"/>
    <property type="match status" value="1"/>
</dbReference>
<feature type="compositionally biased region" description="Polar residues" evidence="13">
    <location>
        <begin position="298"/>
        <end position="311"/>
    </location>
</feature>
<comment type="catalytic activity">
    <reaction evidence="11">
        <text>RNA(n) + a ribonucleoside 5'-triphosphate = RNA(n+1) + diphosphate</text>
        <dbReference type="Rhea" id="RHEA:21248"/>
        <dbReference type="Rhea" id="RHEA-COMP:14527"/>
        <dbReference type="Rhea" id="RHEA-COMP:17342"/>
        <dbReference type="ChEBI" id="CHEBI:33019"/>
        <dbReference type="ChEBI" id="CHEBI:61557"/>
        <dbReference type="ChEBI" id="CHEBI:140395"/>
        <dbReference type="EC" id="2.7.7.6"/>
    </reaction>
</comment>
<dbReference type="EC" id="2.7.7.6" evidence="11"/>
<dbReference type="InterPro" id="IPR042102">
    <property type="entry name" value="RNA_pol_Rpb1_3_sf"/>
</dbReference>
<dbReference type="InterPro" id="IPR015699">
    <property type="entry name" value="DNA-dir_RNA_pol1_lsu_N"/>
</dbReference>
<evidence type="ECO:0000256" key="1">
    <source>
        <dbReference type="ARBA" id="ARBA00004123"/>
    </source>
</evidence>
<feature type="compositionally biased region" description="Low complexity" evidence="13">
    <location>
        <begin position="1840"/>
        <end position="1854"/>
    </location>
</feature>
<dbReference type="Gene3D" id="2.40.40.20">
    <property type="match status" value="1"/>
</dbReference>
<evidence type="ECO:0000256" key="10">
    <source>
        <dbReference type="ARBA" id="ARBA00023242"/>
    </source>
</evidence>
<dbReference type="GO" id="GO:0005736">
    <property type="term" value="C:RNA polymerase I complex"/>
    <property type="evidence" value="ECO:0007669"/>
    <property type="project" value="TreeGrafter"/>
</dbReference>
<evidence type="ECO:0000259" key="14">
    <source>
        <dbReference type="SMART" id="SM00663"/>
    </source>
</evidence>
<gene>
    <name evidence="15" type="ORF">MACJ_000650</name>
</gene>
<feature type="region of interest" description="Disordered" evidence="13">
    <location>
        <begin position="272"/>
        <end position="315"/>
    </location>
</feature>
<dbReference type="GO" id="GO:0003899">
    <property type="term" value="F:DNA-directed RNA polymerase activity"/>
    <property type="evidence" value="ECO:0007669"/>
    <property type="project" value="UniProtKB-EC"/>
</dbReference>
<dbReference type="EMBL" id="CP056065">
    <property type="protein sequence ID" value="UKJ88206.2"/>
    <property type="molecule type" value="Genomic_DNA"/>
</dbReference>
<evidence type="ECO:0000313" key="15">
    <source>
        <dbReference type="EMBL" id="UKJ88206.2"/>
    </source>
</evidence>
<organism evidence="15 16">
    <name type="scientific">Theileria orientalis</name>
    <dbReference type="NCBI Taxonomy" id="68886"/>
    <lineage>
        <taxon>Eukaryota</taxon>
        <taxon>Sar</taxon>
        <taxon>Alveolata</taxon>
        <taxon>Apicomplexa</taxon>
        <taxon>Aconoidasida</taxon>
        <taxon>Piroplasmida</taxon>
        <taxon>Theileriidae</taxon>
        <taxon>Theileria</taxon>
    </lineage>
</organism>
<dbReference type="Gene3D" id="1.10.132.30">
    <property type="match status" value="1"/>
</dbReference>
<dbReference type="InterPro" id="IPR007066">
    <property type="entry name" value="RNA_pol_Rpb1_3"/>
</dbReference>
<dbReference type="Pfam" id="PF04997">
    <property type="entry name" value="RNA_pol_Rpb1_1"/>
    <property type="match status" value="1"/>
</dbReference>
<keyword evidence="9 11" id="KW-0804">Transcription</keyword>
<evidence type="ECO:0000256" key="6">
    <source>
        <dbReference type="ARBA" id="ARBA00022723"/>
    </source>
</evidence>
<dbReference type="OrthoDB" id="270392at2759"/>
<dbReference type="InterPro" id="IPR038120">
    <property type="entry name" value="Rpb1_funnel_sf"/>
</dbReference>
<dbReference type="GO" id="GO:0006351">
    <property type="term" value="P:DNA-templated transcription"/>
    <property type="evidence" value="ECO:0007669"/>
    <property type="project" value="InterPro"/>
</dbReference>
<evidence type="ECO:0000256" key="11">
    <source>
        <dbReference type="RuleBase" id="RU004279"/>
    </source>
</evidence>
<evidence type="ECO:0000256" key="5">
    <source>
        <dbReference type="ARBA" id="ARBA00022695"/>
    </source>
</evidence>
<keyword evidence="4 11" id="KW-0808">Transferase</keyword>
<name>A0A976QUR5_THEOR</name>
<keyword evidence="7" id="KW-0862">Zinc</keyword>
<dbReference type="InterPro" id="IPR007083">
    <property type="entry name" value="RNA_pol_Rpb1_4"/>
</dbReference>
<dbReference type="InterPro" id="IPR007081">
    <property type="entry name" value="RNA_pol_Rpb1_5"/>
</dbReference>
<feature type="compositionally biased region" description="Acidic residues" evidence="13">
    <location>
        <begin position="1764"/>
        <end position="1799"/>
    </location>
</feature>
<dbReference type="Pfam" id="PF00623">
    <property type="entry name" value="RNA_pol_Rpb1_2"/>
    <property type="match status" value="1"/>
</dbReference>
<dbReference type="PANTHER" id="PTHR19376:SF11">
    <property type="entry name" value="DNA-DIRECTED RNA POLYMERASE I SUBUNIT RPA1"/>
    <property type="match status" value="1"/>
</dbReference>
<dbReference type="InterPro" id="IPR045867">
    <property type="entry name" value="DNA-dir_RpoC_beta_prime"/>
</dbReference>
<evidence type="ECO:0000256" key="4">
    <source>
        <dbReference type="ARBA" id="ARBA00022679"/>
    </source>
</evidence>
<feature type="region of interest" description="Disordered" evidence="13">
    <location>
        <begin position="446"/>
        <end position="482"/>
    </location>
</feature>
<feature type="coiled-coil region" evidence="12">
    <location>
        <begin position="505"/>
        <end position="532"/>
    </location>
</feature>
<protein>
    <recommendedName>
        <fullName evidence="11">DNA-directed RNA polymerase subunit</fullName>
        <ecNumber evidence="11">2.7.7.6</ecNumber>
    </recommendedName>
</protein>
<dbReference type="Gene3D" id="1.10.274.100">
    <property type="entry name" value="RNA polymerase Rpb1, domain 3"/>
    <property type="match status" value="1"/>
</dbReference>